<feature type="compositionally biased region" description="Basic residues" evidence="4">
    <location>
        <begin position="1308"/>
        <end position="1317"/>
    </location>
</feature>
<feature type="compositionally biased region" description="Basic residues" evidence="4">
    <location>
        <begin position="203"/>
        <end position="213"/>
    </location>
</feature>
<dbReference type="EMBL" id="JAUKUD010000003">
    <property type="protein sequence ID" value="KAK0749975.1"/>
    <property type="molecule type" value="Genomic_DNA"/>
</dbReference>
<keyword evidence="8" id="KW-1185">Reference proteome</keyword>
<feature type="compositionally biased region" description="Basic residues" evidence="4">
    <location>
        <begin position="1340"/>
        <end position="1350"/>
    </location>
</feature>
<comment type="subcellular location">
    <subcellularLocation>
        <location evidence="1">Nucleus</location>
    </subcellularLocation>
</comment>
<feature type="compositionally biased region" description="Acidic residues" evidence="4">
    <location>
        <begin position="365"/>
        <end position="375"/>
    </location>
</feature>
<evidence type="ECO:0000259" key="6">
    <source>
        <dbReference type="PROSITE" id="PS51294"/>
    </source>
</evidence>
<evidence type="ECO:0000256" key="1">
    <source>
        <dbReference type="ARBA" id="ARBA00004123"/>
    </source>
</evidence>
<dbReference type="GO" id="GO:0000976">
    <property type="term" value="F:transcription cis-regulatory region binding"/>
    <property type="evidence" value="ECO:0007669"/>
    <property type="project" value="TreeGrafter"/>
</dbReference>
<sequence>MPPRLNAPKLPDLSRTMAATQPEQAEKKSFKKKKNKKRRPVSADEAAQPQTGADEDDEAEKQAPPAMREKDAIPDVSPERKRKNKKKRQSQVQSEVQSEMETLVETVPQPKKKKKHRHSEVQEEEPVVELAPEPMQKKKRHSELPPVEDAPIPKEPMGHEDEPAADNADRKRKKKRRHSEIPPVEELPIHEEAVVDSTPDQRPKKKQKKKKRHSEAQLGDETLIHDMLVFQAVFQAAQDGEAPVEASPERKRKKKKPHSGAEGVQLVEETTAPEPAIIEVSPEQKTKKKKKSRRHSAAAEAQLPEEPVAEASKEEEAILEAPSEPKGKKKRHSEVLYVDQSNIEPSSKSERKKRKKKKKKKQLADEDSAALEDSPESPPALKSTKKKRGRTEDPDQEPATSTKKSRKQAPPSEADELELQDANRPSLLASHLNGDTSAVASLWEQRLDRQQTVPATQPTSTVDGGYLWPPAERDSPVLHGDSSPSRQREESIDMASEAEDRGLPTGRPQIGEDRMHVDSVPRMSPFANDDIESVASDEEGRPLGNRAPSIESDSDRVPDSLSPESANAGSSDGSQDAADIEMHDVESDLDNTRQPDEEEVSATPYPEPHISSTATSTHSRPTFRQETETPPQELEDGHQRVSSPTTEDSQPELDNDNGQLGGEVAQPPSLEPVLTERAKGKRPVRKFNQEPEMLQDPDDEAQKASSAPRHAARSERTTDVLDVDGGKDDTPAATSTPAPKSLKTPKSRMSMARKPKTPFFEEVEVEKEKETEAANAQAFAELPGSEVAGPSRSRPNKKPPMKDDAKPRPKLGALANGQLIKGPMTADEEVALKRAVENFRQEEGLTPDQLKDLVHGTPKDWKKGDRFSHLWTRLWPYLMDACPGRTRKFLITKTRLRFHRFVARGTWTKEQEDELLELIKKYPTAKGGEWTKIGGIINRWPEDCREYWRNKGNCRDTRRTDYWTEDEEQMLYEAVQQAVIKIKGTRDFSEISDKGVSELVDWIQINLVGMKGGRDRLQCYKKWIQFRQRGLVHDDITSVMLAGESWRLLQKDLKTITADDKYKMVKAIADSNVLLDARVPWKKIEVDILENRFERKAITMAWSCLRNGVPGEKDMGTRVCAKYILEKYEKEGVFAEVGMSEDDILDPTELPSESASPAEGESAPPGAEIPGIPMTRQKFYRTPRVKKEAGESNNLASIPQKPKPATKPSPKAAKPSAPTKASTRTSTARKSARSAEFARDSDTDEVPESDQEDVSAAPREPSIDLGLDASRTPVPRTYGGRIKTVARRTVVVDSDEEDAPSGESSPAKRTRSAKRKAAVLVDEDDEDVKPPREESPAPPVKRKKTYKRKRNVVEEEDDEEPEVRPSPSATREVTPSQKKRKTRAVTVGDWEAPVGVPLRALSMMSSDMDDMEDIQATLPS</sequence>
<feature type="region of interest" description="Disordered" evidence="4">
    <location>
        <begin position="1"/>
        <end position="222"/>
    </location>
</feature>
<feature type="compositionally biased region" description="Polar residues" evidence="4">
    <location>
        <begin position="1367"/>
        <end position="1376"/>
    </location>
</feature>
<feature type="domain" description="Myb-like" evidence="5">
    <location>
        <begin position="899"/>
        <end position="950"/>
    </location>
</feature>
<feature type="compositionally biased region" description="Basic and acidic residues" evidence="4">
    <location>
        <begin position="510"/>
        <end position="519"/>
    </location>
</feature>
<feature type="compositionally biased region" description="Polar residues" evidence="4">
    <location>
        <begin position="562"/>
        <end position="574"/>
    </location>
</feature>
<dbReference type="Gene3D" id="1.10.10.60">
    <property type="entry name" value="Homeodomain-like"/>
    <property type="match status" value="1"/>
</dbReference>
<feature type="compositionally biased region" description="Polar residues" evidence="4">
    <location>
        <begin position="450"/>
        <end position="462"/>
    </location>
</feature>
<feature type="compositionally biased region" description="Basic residues" evidence="4">
    <location>
        <begin position="29"/>
        <end position="40"/>
    </location>
</feature>
<dbReference type="InterPro" id="IPR001005">
    <property type="entry name" value="SANT/Myb"/>
</dbReference>
<evidence type="ECO:0000259" key="5">
    <source>
        <dbReference type="PROSITE" id="PS50090"/>
    </source>
</evidence>
<dbReference type="SMART" id="SM00717">
    <property type="entry name" value="SANT"/>
    <property type="match status" value="2"/>
</dbReference>
<dbReference type="PROSITE" id="PS50090">
    <property type="entry name" value="MYB_LIKE"/>
    <property type="match status" value="2"/>
</dbReference>
<feature type="region of interest" description="Disordered" evidence="4">
    <location>
        <begin position="239"/>
        <end position="810"/>
    </location>
</feature>
<evidence type="ECO:0000256" key="3">
    <source>
        <dbReference type="ARBA" id="ARBA00023242"/>
    </source>
</evidence>
<feature type="compositionally biased region" description="Polar residues" evidence="4">
    <location>
        <begin position="610"/>
        <end position="630"/>
    </location>
</feature>
<reference evidence="7" key="1">
    <citation type="submission" date="2023-06" db="EMBL/GenBank/DDBJ databases">
        <title>Genome-scale phylogeny and comparative genomics of the fungal order Sordariales.</title>
        <authorList>
            <consortium name="Lawrence Berkeley National Laboratory"/>
            <person name="Hensen N."/>
            <person name="Bonometti L."/>
            <person name="Westerberg I."/>
            <person name="Brannstrom I.O."/>
            <person name="Guillou S."/>
            <person name="Cros-Aarteil S."/>
            <person name="Calhoun S."/>
            <person name="Haridas S."/>
            <person name="Kuo A."/>
            <person name="Mondo S."/>
            <person name="Pangilinan J."/>
            <person name="Riley R."/>
            <person name="LaButti K."/>
            <person name="Andreopoulos B."/>
            <person name="Lipzen A."/>
            <person name="Chen C."/>
            <person name="Yanf M."/>
            <person name="Daum C."/>
            <person name="Ng V."/>
            <person name="Clum A."/>
            <person name="Steindorff A."/>
            <person name="Ohm R."/>
            <person name="Martin F."/>
            <person name="Silar P."/>
            <person name="Natvig D."/>
            <person name="Lalanne C."/>
            <person name="Gautier V."/>
            <person name="Ament-velasquez S.L."/>
            <person name="Kruys A."/>
            <person name="Hutchinson M.I."/>
            <person name="Powell A.J."/>
            <person name="Barry K."/>
            <person name="Miller A.N."/>
            <person name="Grigoriev I.V."/>
            <person name="Debuchy R."/>
            <person name="Gladieux P."/>
            <person name="Thoren M.H."/>
            <person name="Johannesson H."/>
        </authorList>
    </citation>
    <scope>NUCLEOTIDE SEQUENCE</scope>
    <source>
        <strain evidence="7">SMH3187-1</strain>
    </source>
</reference>
<feature type="compositionally biased region" description="Basic residues" evidence="4">
    <location>
        <begin position="743"/>
        <end position="756"/>
    </location>
</feature>
<feature type="region of interest" description="Disordered" evidence="4">
    <location>
        <begin position="1142"/>
        <end position="1386"/>
    </location>
</feature>
<evidence type="ECO:0000313" key="8">
    <source>
        <dbReference type="Proteomes" id="UP001172155"/>
    </source>
</evidence>
<dbReference type="GO" id="GO:0005634">
    <property type="term" value="C:nucleus"/>
    <property type="evidence" value="ECO:0007669"/>
    <property type="project" value="UniProtKB-SubCell"/>
</dbReference>
<feature type="compositionally biased region" description="Basic and acidic residues" evidence="4">
    <location>
        <begin position="712"/>
        <end position="730"/>
    </location>
</feature>
<dbReference type="GO" id="GO:0003700">
    <property type="term" value="F:DNA-binding transcription factor activity"/>
    <property type="evidence" value="ECO:0007669"/>
    <property type="project" value="TreeGrafter"/>
</dbReference>
<keyword evidence="3" id="KW-0539">Nucleus</keyword>
<dbReference type="PANTHER" id="PTHR46380">
    <property type="entry name" value="CYCLIN-D-BINDING MYB-LIKE TRANSCRIPTION FACTOR 1"/>
    <property type="match status" value="1"/>
</dbReference>
<feature type="compositionally biased region" description="Basic residues" evidence="4">
    <location>
        <begin position="350"/>
        <end position="361"/>
    </location>
</feature>
<dbReference type="InterPro" id="IPR017930">
    <property type="entry name" value="Myb_dom"/>
</dbReference>
<dbReference type="CDD" id="cd00167">
    <property type="entry name" value="SANT"/>
    <property type="match status" value="2"/>
</dbReference>
<feature type="domain" description="Myb-like" evidence="5">
    <location>
        <begin position="955"/>
        <end position="1027"/>
    </location>
</feature>
<evidence type="ECO:0000313" key="7">
    <source>
        <dbReference type="EMBL" id="KAK0749975.1"/>
    </source>
</evidence>
<accession>A0AA40F2F3</accession>
<protein>
    <submittedName>
        <fullName evidence="7">Uncharacterized protein</fullName>
    </submittedName>
</protein>
<proteinExistence type="predicted"/>
<feature type="compositionally biased region" description="Acidic residues" evidence="4">
    <location>
        <begin position="1242"/>
        <end position="1253"/>
    </location>
</feature>
<dbReference type="Pfam" id="PF13921">
    <property type="entry name" value="Myb_DNA-bind_6"/>
    <property type="match status" value="1"/>
</dbReference>
<dbReference type="SUPFAM" id="SSF46689">
    <property type="entry name" value="Homeodomain-like"/>
    <property type="match status" value="1"/>
</dbReference>
<feature type="compositionally biased region" description="Basic and acidic residues" evidence="4">
    <location>
        <begin position="67"/>
        <end position="79"/>
    </location>
</feature>
<feature type="compositionally biased region" description="Basic residues" evidence="4">
    <location>
        <begin position="286"/>
        <end position="296"/>
    </location>
</feature>
<gene>
    <name evidence="7" type="ORF">B0T18DRAFT_428015</name>
</gene>
<name>A0AA40F2F3_9PEZI</name>
<dbReference type="InterPro" id="IPR009057">
    <property type="entry name" value="Homeodomain-like_sf"/>
</dbReference>
<evidence type="ECO:0000256" key="2">
    <source>
        <dbReference type="ARBA" id="ARBA00023125"/>
    </source>
</evidence>
<feature type="domain" description="HTH myb-type" evidence="6">
    <location>
        <begin position="899"/>
        <end position="956"/>
    </location>
</feature>
<feature type="compositionally biased region" description="Low complexity" evidence="4">
    <location>
        <begin position="1151"/>
        <end position="1168"/>
    </location>
</feature>
<comment type="caution">
    <text evidence="7">The sequence shown here is derived from an EMBL/GenBank/DDBJ whole genome shotgun (WGS) entry which is preliminary data.</text>
</comment>
<feature type="compositionally biased region" description="Basic and acidic residues" evidence="4">
    <location>
        <begin position="580"/>
        <end position="595"/>
    </location>
</feature>
<feature type="compositionally biased region" description="Low complexity" evidence="4">
    <location>
        <begin position="90"/>
        <end position="99"/>
    </location>
</feature>
<feature type="compositionally biased region" description="Low complexity" evidence="4">
    <location>
        <begin position="1208"/>
        <end position="1223"/>
    </location>
</feature>
<dbReference type="PROSITE" id="PS51294">
    <property type="entry name" value="HTH_MYB"/>
    <property type="match status" value="1"/>
</dbReference>
<dbReference type="InterPro" id="IPR051651">
    <property type="entry name" value="DMTF1_DNA-bind_reg"/>
</dbReference>
<evidence type="ECO:0000256" key="4">
    <source>
        <dbReference type="SAM" id="MobiDB-lite"/>
    </source>
</evidence>
<feature type="compositionally biased region" description="Basic residues" evidence="4">
    <location>
        <begin position="80"/>
        <end position="89"/>
    </location>
</feature>
<dbReference type="PANTHER" id="PTHR46380:SF2">
    <property type="entry name" value="CYCLIN-D-BINDING MYB-LIKE TRANSCRIPTION FACTOR 1"/>
    <property type="match status" value="1"/>
</dbReference>
<organism evidence="7 8">
    <name type="scientific">Schizothecium vesticola</name>
    <dbReference type="NCBI Taxonomy" id="314040"/>
    <lineage>
        <taxon>Eukaryota</taxon>
        <taxon>Fungi</taxon>
        <taxon>Dikarya</taxon>
        <taxon>Ascomycota</taxon>
        <taxon>Pezizomycotina</taxon>
        <taxon>Sordariomycetes</taxon>
        <taxon>Sordariomycetidae</taxon>
        <taxon>Sordariales</taxon>
        <taxon>Schizotheciaceae</taxon>
        <taxon>Schizothecium</taxon>
    </lineage>
</organism>
<dbReference type="Proteomes" id="UP001172155">
    <property type="component" value="Unassembled WGS sequence"/>
</dbReference>
<keyword evidence="2" id="KW-0238">DNA-binding</keyword>